<evidence type="ECO:0000313" key="3">
    <source>
        <dbReference type="Proteomes" id="UP000034789"/>
    </source>
</evidence>
<dbReference type="AlphaFoldDB" id="A0A0G1YWZ0"/>
<organism evidence="2 3">
    <name type="scientific">Candidatus Kaiserbacteria bacterium GW2011_GWA2_58_9</name>
    <dbReference type="NCBI Taxonomy" id="1618672"/>
    <lineage>
        <taxon>Bacteria</taxon>
        <taxon>Candidatus Kaiseribacteriota</taxon>
    </lineage>
</organism>
<proteinExistence type="predicted"/>
<protein>
    <submittedName>
        <fullName evidence="2">Uncharacterized protein</fullName>
    </submittedName>
</protein>
<name>A0A0G1YWZ0_9BACT</name>
<accession>A0A0G1YWZ0</accession>
<keyword evidence="1" id="KW-0732">Signal</keyword>
<reference evidence="2 3" key="1">
    <citation type="journal article" date="2015" name="Nature">
        <title>rRNA introns, odd ribosomes, and small enigmatic genomes across a large radiation of phyla.</title>
        <authorList>
            <person name="Brown C.T."/>
            <person name="Hug L.A."/>
            <person name="Thomas B.C."/>
            <person name="Sharon I."/>
            <person name="Castelle C.J."/>
            <person name="Singh A."/>
            <person name="Wilkins M.J."/>
            <person name="Williams K.H."/>
            <person name="Banfield J.F."/>
        </authorList>
    </citation>
    <scope>NUCLEOTIDE SEQUENCE [LARGE SCALE GENOMIC DNA]</scope>
</reference>
<feature type="signal peptide" evidence="1">
    <location>
        <begin position="1"/>
        <end position="22"/>
    </location>
</feature>
<dbReference type="EMBL" id="LCSD01000001">
    <property type="protein sequence ID" value="KKW47983.1"/>
    <property type="molecule type" value="Genomic_DNA"/>
</dbReference>
<gene>
    <name evidence="2" type="ORF">UY98_C0001G0030</name>
</gene>
<evidence type="ECO:0000256" key="1">
    <source>
        <dbReference type="SAM" id="SignalP"/>
    </source>
</evidence>
<evidence type="ECO:0000313" key="2">
    <source>
        <dbReference type="EMBL" id="KKW47983.1"/>
    </source>
</evidence>
<dbReference type="Proteomes" id="UP000034789">
    <property type="component" value="Unassembled WGS sequence"/>
</dbReference>
<sequence>MKIMTALAAGLVAATFALPASAAPLPTGCKLVELERPNVKAPRNEIIVTFSGAGADLGSIRKCNPSGGDGLTVLDVPVAGPAGTNVRLRAPGGVGKIGLPTMLAIGRAHQAVCDVDDKDAVVWRLYAIEWKELGGRIRLVDQTATMGGDAETHRKACEASRPPSRS</sequence>
<comment type="caution">
    <text evidence="2">The sequence shown here is derived from an EMBL/GenBank/DDBJ whole genome shotgun (WGS) entry which is preliminary data.</text>
</comment>
<feature type="chain" id="PRO_5002541307" evidence="1">
    <location>
        <begin position="23"/>
        <end position="166"/>
    </location>
</feature>